<dbReference type="InterPro" id="IPR014284">
    <property type="entry name" value="RNA_pol_sigma-70_dom"/>
</dbReference>
<comment type="caution">
    <text evidence="5">The sequence shown here is derived from an EMBL/GenBank/DDBJ whole genome shotgun (WGS) entry which is preliminary data.</text>
</comment>
<dbReference type="GO" id="GO:0006352">
    <property type="term" value="P:DNA-templated transcription initiation"/>
    <property type="evidence" value="ECO:0007669"/>
    <property type="project" value="InterPro"/>
</dbReference>
<dbReference type="NCBIfam" id="TIGR02937">
    <property type="entry name" value="sigma70-ECF"/>
    <property type="match status" value="1"/>
</dbReference>
<accession>A0A5B1CGX2</accession>
<gene>
    <name evidence="5" type="ORF">LF1_29870</name>
</gene>
<dbReference type="InterPro" id="IPR011517">
    <property type="entry name" value="RNA_pol_sigma70_ECF-like"/>
</dbReference>
<dbReference type="RefSeq" id="WP_149752812.1">
    <property type="nucleotide sequence ID" value="NZ_LWSK01000002.1"/>
</dbReference>
<dbReference type="EMBL" id="VRLW01000001">
    <property type="protein sequence ID" value="KAA1260447.1"/>
    <property type="molecule type" value="Genomic_DNA"/>
</dbReference>
<dbReference type="InterPro" id="IPR039425">
    <property type="entry name" value="RNA_pol_sigma-70-like"/>
</dbReference>
<sequence length="230" mass="25858">MQIHSVLLRHVGTQSSRIGRSPAIATTLGRVTLATACKHDDSITWILQATSEGKPGAEGELFDLTYQTLKNLAGHMMSRQAAGHTLQATALVNEATLRLLGGQTFKRLSGSNHFFAAMAQAMRCVLVDHARKRKSQRRGGDYARVDLDFVLQELEDFNRVDLIELDEALEKLARSNSRHSELVQLRFFLGMTVEEIAERRGVSKTTVERDWRFARAWLAEELKPTEFAFC</sequence>
<organism evidence="5 6">
    <name type="scientific">Rubripirellula obstinata</name>
    <dbReference type="NCBI Taxonomy" id="406547"/>
    <lineage>
        <taxon>Bacteria</taxon>
        <taxon>Pseudomonadati</taxon>
        <taxon>Planctomycetota</taxon>
        <taxon>Planctomycetia</taxon>
        <taxon>Pirellulales</taxon>
        <taxon>Pirellulaceae</taxon>
        <taxon>Rubripirellula</taxon>
    </lineage>
</organism>
<keyword evidence="3" id="KW-0804">Transcription</keyword>
<dbReference type="AlphaFoldDB" id="A0A5B1CGX2"/>
<evidence type="ECO:0000256" key="2">
    <source>
        <dbReference type="ARBA" id="ARBA00023082"/>
    </source>
</evidence>
<evidence type="ECO:0000256" key="1">
    <source>
        <dbReference type="ARBA" id="ARBA00023015"/>
    </source>
</evidence>
<evidence type="ECO:0000313" key="5">
    <source>
        <dbReference type="EMBL" id="KAA1260447.1"/>
    </source>
</evidence>
<dbReference type="OrthoDB" id="278371at2"/>
<evidence type="ECO:0000259" key="4">
    <source>
        <dbReference type="Pfam" id="PF07638"/>
    </source>
</evidence>
<dbReference type="InterPro" id="IPR053812">
    <property type="entry name" value="HTH_Sigma70_ECF-like"/>
</dbReference>
<protein>
    <submittedName>
        <fullName evidence="5">ECF sigma factor</fullName>
    </submittedName>
</protein>
<keyword evidence="2" id="KW-0731">Sigma factor</keyword>
<evidence type="ECO:0000313" key="6">
    <source>
        <dbReference type="Proteomes" id="UP000322699"/>
    </source>
</evidence>
<dbReference type="GO" id="GO:0016987">
    <property type="term" value="F:sigma factor activity"/>
    <property type="evidence" value="ECO:0007669"/>
    <property type="project" value="UniProtKB-KW"/>
</dbReference>
<dbReference type="PANTHER" id="PTHR43133">
    <property type="entry name" value="RNA POLYMERASE ECF-TYPE SIGMA FACTO"/>
    <property type="match status" value="1"/>
</dbReference>
<dbReference type="InterPro" id="IPR036388">
    <property type="entry name" value="WH-like_DNA-bd_sf"/>
</dbReference>
<dbReference type="Pfam" id="PF07638">
    <property type="entry name" value="Sigma70_ECF"/>
    <property type="match status" value="1"/>
</dbReference>
<dbReference type="Proteomes" id="UP000322699">
    <property type="component" value="Unassembled WGS sequence"/>
</dbReference>
<dbReference type="PANTHER" id="PTHR43133:SF39">
    <property type="entry name" value="SIMILAR TO RNA POLYMERASE SIGMA-E FACTOR"/>
    <property type="match status" value="1"/>
</dbReference>
<dbReference type="NCBIfam" id="TIGR02999">
    <property type="entry name" value="Sig-70_X6"/>
    <property type="match status" value="1"/>
</dbReference>
<name>A0A5B1CGX2_9BACT</name>
<reference evidence="5 6" key="1">
    <citation type="submission" date="2019-08" db="EMBL/GenBank/DDBJ databases">
        <title>Deep-cultivation of Planctomycetes and their phenomic and genomic characterization uncovers novel biology.</title>
        <authorList>
            <person name="Wiegand S."/>
            <person name="Jogler M."/>
            <person name="Boedeker C."/>
            <person name="Pinto D."/>
            <person name="Vollmers J."/>
            <person name="Rivas-Marin E."/>
            <person name="Kohn T."/>
            <person name="Peeters S.H."/>
            <person name="Heuer A."/>
            <person name="Rast P."/>
            <person name="Oberbeckmann S."/>
            <person name="Bunk B."/>
            <person name="Jeske O."/>
            <person name="Meyerdierks A."/>
            <person name="Storesund J.E."/>
            <person name="Kallscheuer N."/>
            <person name="Luecker S."/>
            <person name="Lage O.M."/>
            <person name="Pohl T."/>
            <person name="Merkel B.J."/>
            <person name="Hornburger P."/>
            <person name="Mueller R.-W."/>
            <person name="Bruemmer F."/>
            <person name="Labrenz M."/>
            <person name="Spormann A.M."/>
            <person name="Op Den Camp H."/>
            <person name="Overmann J."/>
            <person name="Amann R."/>
            <person name="Jetten M.S.M."/>
            <person name="Mascher T."/>
            <person name="Medema M.H."/>
            <person name="Devos D.P."/>
            <person name="Kaster A.-K."/>
            <person name="Ovreas L."/>
            <person name="Rohde M."/>
            <person name="Galperin M.Y."/>
            <person name="Jogler C."/>
        </authorList>
    </citation>
    <scope>NUCLEOTIDE SEQUENCE [LARGE SCALE GENOMIC DNA]</scope>
    <source>
        <strain evidence="5 6">LF1</strain>
    </source>
</reference>
<dbReference type="InterPro" id="IPR013324">
    <property type="entry name" value="RNA_pol_sigma_r3/r4-like"/>
</dbReference>
<dbReference type="SUPFAM" id="SSF88659">
    <property type="entry name" value="Sigma3 and sigma4 domains of RNA polymerase sigma factors"/>
    <property type="match status" value="1"/>
</dbReference>
<dbReference type="Gene3D" id="1.10.10.10">
    <property type="entry name" value="Winged helix-like DNA-binding domain superfamily/Winged helix DNA-binding domain"/>
    <property type="match status" value="1"/>
</dbReference>
<evidence type="ECO:0000256" key="3">
    <source>
        <dbReference type="ARBA" id="ARBA00023163"/>
    </source>
</evidence>
<feature type="domain" description="RNA polymerase sigma-70 ECF-like HTH" evidence="4">
    <location>
        <begin position="42"/>
        <end position="223"/>
    </location>
</feature>
<keyword evidence="1" id="KW-0805">Transcription regulation</keyword>
<proteinExistence type="predicted"/>
<keyword evidence="6" id="KW-1185">Reference proteome</keyword>